<keyword evidence="8" id="KW-1185">Reference proteome</keyword>
<dbReference type="InterPro" id="IPR057207">
    <property type="entry name" value="FBXL15_LRR"/>
</dbReference>
<dbReference type="InterPro" id="IPR006553">
    <property type="entry name" value="Leu-rich_rpt_Cys-con_subtyp"/>
</dbReference>
<dbReference type="GO" id="GO:0005737">
    <property type="term" value="C:cytoplasm"/>
    <property type="evidence" value="ECO:0007669"/>
    <property type="project" value="TreeGrafter"/>
</dbReference>
<dbReference type="STRING" id="1328760.A0A165GGA0"/>
<dbReference type="InterPro" id="IPR001810">
    <property type="entry name" value="F-box_dom"/>
</dbReference>
<feature type="region of interest" description="Disordered" evidence="4">
    <location>
        <begin position="1"/>
        <end position="48"/>
    </location>
</feature>
<accession>A0A165GGA0</accession>
<evidence type="ECO:0000256" key="4">
    <source>
        <dbReference type="SAM" id="MobiDB-lite"/>
    </source>
</evidence>
<dbReference type="AlphaFoldDB" id="A0A165GGA0"/>
<dbReference type="Pfam" id="PF12937">
    <property type="entry name" value="F-box-like"/>
    <property type="match status" value="1"/>
</dbReference>
<keyword evidence="2" id="KW-0677">Repeat</keyword>
<dbReference type="FunFam" id="3.80.10.10:FF:000251">
    <property type="entry name" value="Ubiquitin ligase complex F-box protein GRR1"/>
    <property type="match status" value="1"/>
</dbReference>
<dbReference type="SMART" id="SM00367">
    <property type="entry name" value="LRR_CC"/>
    <property type="match status" value="12"/>
</dbReference>
<evidence type="ECO:0000313" key="7">
    <source>
        <dbReference type="EMBL" id="KZF22147.1"/>
    </source>
</evidence>
<evidence type="ECO:0000256" key="1">
    <source>
        <dbReference type="ARBA" id="ARBA00022614"/>
    </source>
</evidence>
<dbReference type="InterPro" id="IPR036047">
    <property type="entry name" value="F-box-like_dom_sf"/>
</dbReference>
<dbReference type="InterPro" id="IPR032675">
    <property type="entry name" value="LRR_dom_sf"/>
</dbReference>
<evidence type="ECO:0000259" key="5">
    <source>
        <dbReference type="Pfam" id="PF12937"/>
    </source>
</evidence>
<dbReference type="Gene3D" id="3.80.10.10">
    <property type="entry name" value="Ribonuclease Inhibitor"/>
    <property type="match status" value="3"/>
</dbReference>
<dbReference type="RefSeq" id="XP_018187702.1">
    <property type="nucleotide sequence ID" value="XM_018331117.1"/>
</dbReference>
<dbReference type="SUPFAM" id="SSF52047">
    <property type="entry name" value="RNI-like"/>
    <property type="match status" value="1"/>
</dbReference>
<evidence type="ECO:0000313" key="8">
    <source>
        <dbReference type="Proteomes" id="UP000076632"/>
    </source>
</evidence>
<reference evidence="7 8" key="1">
    <citation type="journal article" date="2016" name="Fungal Biol.">
        <title>The genome of Xylona heveae provides a window into fungal endophytism.</title>
        <authorList>
            <person name="Gazis R."/>
            <person name="Kuo A."/>
            <person name="Riley R."/>
            <person name="LaButti K."/>
            <person name="Lipzen A."/>
            <person name="Lin J."/>
            <person name="Amirebrahimi M."/>
            <person name="Hesse C.N."/>
            <person name="Spatafora J.W."/>
            <person name="Henrissat B."/>
            <person name="Hainaut M."/>
            <person name="Grigoriev I.V."/>
            <person name="Hibbett D.S."/>
        </authorList>
    </citation>
    <scope>NUCLEOTIDE SEQUENCE [LARGE SCALE GENOMIC DNA]</scope>
    <source>
        <strain evidence="7 8">TC161</strain>
    </source>
</reference>
<dbReference type="InParanoid" id="A0A165GGA0"/>
<dbReference type="PANTHER" id="PTHR13382">
    <property type="entry name" value="MITOCHONDRIAL ATP SYNTHASE COUPLING FACTOR B"/>
    <property type="match status" value="1"/>
</dbReference>
<feature type="domain" description="F-box/LRR-repeat protein 15-like leucin rich repeat" evidence="6">
    <location>
        <begin position="204"/>
        <end position="441"/>
    </location>
</feature>
<dbReference type="InterPro" id="IPR050648">
    <property type="entry name" value="F-box_LRR-repeat"/>
</dbReference>
<dbReference type="OMA" id="PACTNWK"/>
<protein>
    <submittedName>
        <fullName evidence="7">RNI-like protein</fullName>
    </submittedName>
</protein>
<dbReference type="GeneID" id="28896254"/>
<evidence type="ECO:0000256" key="3">
    <source>
        <dbReference type="ARBA" id="ARBA00022786"/>
    </source>
</evidence>
<proteinExistence type="predicted"/>
<organism evidence="7 8">
    <name type="scientific">Xylona heveae (strain CBS 132557 / TC161)</name>
    <dbReference type="NCBI Taxonomy" id="1328760"/>
    <lineage>
        <taxon>Eukaryota</taxon>
        <taxon>Fungi</taxon>
        <taxon>Dikarya</taxon>
        <taxon>Ascomycota</taxon>
        <taxon>Pezizomycotina</taxon>
        <taxon>Xylonomycetes</taxon>
        <taxon>Xylonales</taxon>
        <taxon>Xylonaceae</taxon>
        <taxon>Xylona</taxon>
    </lineage>
</organism>
<name>A0A165GGA0_XYLHT</name>
<dbReference type="OrthoDB" id="10257471at2759"/>
<sequence>MARSRSAFRTASNATSESSSSSSPERAVYDDTDFSMAQGNDSDSSIGASTFREMTVDTREQEICGPPISRLPPEIFIAIFAKLVSQNDLRNCMLVSKSWARNSVELLWHRPLCNDWGRLENVIRTVQMPNASFAYHELVKRLNLSERSLTDKISDGTVRPLHVCRRVERLTLTNCIRLTDLGVTSLVDGNRSLLALDVSGVDSITDISLLTVAYNSTRLQGLNITGCRKVTDDSLITVSQSCRHIKRLKLNKCAQLTDKSIIAFADNCPQLLEIDLQECKLISGESVSALISRSHQLRELRLAQCSRITDDAFLRLPYDRTYDSLRILDLTSCDQLRDEAVQKIVTAAPRLRNLTLAKCRQITDRALLSIAKLGKNLHLIHLGHCQNITDGAVVHLVKMCNRIRYIDLACCHRLTDVSVQQLATLPKLRRIGLVKCQNVTDRSILALAKAKPGPHGSVLGASCLERVHLSYCIHLTLQGIHALLNHCPRLTHLSLTGVQAFIARDDLTVFCRAAPSEFTDHQRDVFCVFSGEGVKDLRNYLNQAALQYEAEGTRFNDDADESESEIVMATTPHVAASQHVTNLLNATGLGEPEDADEDLGEGSENGHEEQG</sequence>
<dbReference type="EMBL" id="KV407459">
    <property type="protein sequence ID" value="KZF22147.1"/>
    <property type="molecule type" value="Genomic_DNA"/>
</dbReference>
<dbReference type="PANTHER" id="PTHR13382:SF67">
    <property type="entry name" value="SCF E3 UBIQUITIN LIGASE COMPLEX F-BOX PROTEIN POF2"/>
    <property type="match status" value="1"/>
</dbReference>
<evidence type="ECO:0000256" key="2">
    <source>
        <dbReference type="ARBA" id="ARBA00022737"/>
    </source>
</evidence>
<dbReference type="GO" id="GO:0019005">
    <property type="term" value="C:SCF ubiquitin ligase complex"/>
    <property type="evidence" value="ECO:0007669"/>
    <property type="project" value="UniProtKB-ARBA"/>
</dbReference>
<dbReference type="Pfam" id="PF25372">
    <property type="entry name" value="DUF7885"/>
    <property type="match status" value="1"/>
</dbReference>
<evidence type="ECO:0000259" key="6">
    <source>
        <dbReference type="Pfam" id="PF25372"/>
    </source>
</evidence>
<gene>
    <name evidence="7" type="ORF">L228DRAFT_239154</name>
</gene>
<feature type="compositionally biased region" description="Acidic residues" evidence="4">
    <location>
        <begin position="591"/>
        <end position="601"/>
    </location>
</feature>
<feature type="region of interest" description="Disordered" evidence="4">
    <location>
        <begin position="586"/>
        <end position="611"/>
    </location>
</feature>
<feature type="compositionally biased region" description="Polar residues" evidence="4">
    <location>
        <begin position="35"/>
        <end position="48"/>
    </location>
</feature>
<keyword evidence="1" id="KW-0433">Leucine-rich repeat</keyword>
<dbReference type="SUPFAM" id="SSF81383">
    <property type="entry name" value="F-box domain"/>
    <property type="match status" value="1"/>
</dbReference>
<keyword evidence="3" id="KW-0833">Ubl conjugation pathway</keyword>
<feature type="domain" description="F-box" evidence="5">
    <location>
        <begin position="68"/>
        <end position="112"/>
    </location>
</feature>
<dbReference type="Proteomes" id="UP000076632">
    <property type="component" value="Unassembled WGS sequence"/>
</dbReference>